<reference evidence="2 3" key="1">
    <citation type="journal article" date="2023" name="Limnol Oceanogr Lett">
        <title>Environmental adaptations by the intertidal Antarctic cyanobacterium Halotia branconii CENA392 as revealed using long-read genome sequencing.</title>
        <authorList>
            <person name="Dextro R.B."/>
            <person name="Delbaje E."/>
            <person name="Freitas P.N.N."/>
            <person name="Geraldes V."/>
            <person name="Pinto E."/>
            <person name="Long P.F."/>
            <person name="Fiore M.F."/>
        </authorList>
    </citation>
    <scope>NUCLEOTIDE SEQUENCE [LARGE SCALE GENOMIC DNA]</scope>
    <source>
        <strain evidence="2 3">CENA392</strain>
    </source>
</reference>
<dbReference type="InterPro" id="IPR029060">
    <property type="entry name" value="PIN-like_dom_sf"/>
</dbReference>
<evidence type="ECO:0000313" key="3">
    <source>
        <dbReference type="Proteomes" id="UP001223520"/>
    </source>
</evidence>
<protein>
    <submittedName>
        <fullName evidence="2">Type II toxin-antitoxin system VapC family toxin</fullName>
    </submittedName>
</protein>
<evidence type="ECO:0000313" key="2">
    <source>
        <dbReference type="EMBL" id="WGV27015.1"/>
    </source>
</evidence>
<gene>
    <name evidence="2" type="ORF">QI031_05845</name>
</gene>
<dbReference type="EMBL" id="CP124543">
    <property type="protein sequence ID" value="WGV27015.1"/>
    <property type="molecule type" value="Genomic_DNA"/>
</dbReference>
<dbReference type="Gene3D" id="3.40.50.1010">
    <property type="entry name" value="5'-nuclease"/>
    <property type="match status" value="1"/>
</dbReference>
<dbReference type="RefSeq" id="WP_281484258.1">
    <property type="nucleotide sequence ID" value="NZ_CP124543.1"/>
</dbReference>
<sequence>MTKQRHYCDSCVFLGFLNNESDKIYECKTILQAAEEGVIELVTSAFTMAEVIKIKGEAELDESKEHIIDQLFKQTWIKVANFEREMAQICRHLVWTYNLKPFDALHLATAIRLKADFFNTTDQSLIKKLPSQVGYLADYPGAIIQRPHVQGYTPRLF</sequence>
<dbReference type="AlphaFoldDB" id="A0AAJ6PAP7"/>
<dbReference type="InterPro" id="IPR002716">
    <property type="entry name" value="PIN_dom"/>
</dbReference>
<proteinExistence type="predicted"/>
<name>A0AAJ6PAP7_9CYAN</name>
<evidence type="ECO:0000259" key="1">
    <source>
        <dbReference type="Pfam" id="PF01850"/>
    </source>
</evidence>
<dbReference type="SUPFAM" id="SSF88723">
    <property type="entry name" value="PIN domain-like"/>
    <property type="match status" value="1"/>
</dbReference>
<keyword evidence="3" id="KW-1185">Reference proteome</keyword>
<dbReference type="CDD" id="cd09874">
    <property type="entry name" value="PIN_MT3492-like"/>
    <property type="match status" value="1"/>
</dbReference>
<feature type="domain" description="PIN" evidence="1">
    <location>
        <begin position="7"/>
        <end position="125"/>
    </location>
</feature>
<accession>A0AAJ6PAP7</accession>
<organism evidence="2 3">
    <name type="scientific">Halotia branconii CENA392</name>
    <dbReference type="NCBI Taxonomy" id="1539056"/>
    <lineage>
        <taxon>Bacteria</taxon>
        <taxon>Bacillati</taxon>
        <taxon>Cyanobacteriota</taxon>
        <taxon>Cyanophyceae</taxon>
        <taxon>Nostocales</taxon>
        <taxon>Nodulariaceae</taxon>
        <taxon>Halotia</taxon>
    </lineage>
</organism>
<dbReference type="KEGG" id="hbq:QI031_05845"/>
<dbReference type="Pfam" id="PF01850">
    <property type="entry name" value="PIN"/>
    <property type="match status" value="1"/>
</dbReference>
<dbReference type="Proteomes" id="UP001223520">
    <property type="component" value="Chromosome"/>
</dbReference>